<dbReference type="Proteomes" id="UP000071778">
    <property type="component" value="Chromosome"/>
</dbReference>
<organism evidence="1 2">
    <name type="scientific">Collimonas arenae</name>
    <dbReference type="NCBI Taxonomy" id="279058"/>
    <lineage>
        <taxon>Bacteria</taxon>
        <taxon>Pseudomonadati</taxon>
        <taxon>Pseudomonadota</taxon>
        <taxon>Betaproteobacteria</taxon>
        <taxon>Burkholderiales</taxon>
        <taxon>Oxalobacteraceae</taxon>
        <taxon>Collimonas</taxon>
    </lineage>
</organism>
<protein>
    <submittedName>
        <fullName evidence="1">Uncharacterized protein</fullName>
    </submittedName>
</protein>
<gene>
    <name evidence="1" type="ORF">CAter282_3150</name>
</gene>
<evidence type="ECO:0000313" key="2">
    <source>
        <dbReference type="Proteomes" id="UP000071778"/>
    </source>
</evidence>
<sequence length="59" mass="6436">MKDTPQVNVPLPLSIKYGADRMDAPESNRAAKKFHVFFTIPDPISLGKRVTLSALPANA</sequence>
<reference evidence="1 2" key="1">
    <citation type="submission" date="2015-11" db="EMBL/GenBank/DDBJ databases">
        <title>Exploring the genomic traits of fungus-feeding bacterial genus Collimonas.</title>
        <authorList>
            <person name="Song C."/>
            <person name="Schmidt R."/>
            <person name="de Jager V."/>
            <person name="Krzyzanowska D."/>
            <person name="Jongedijk E."/>
            <person name="Cankar K."/>
            <person name="Beekwilder J."/>
            <person name="van Veen A."/>
            <person name="de Boer W."/>
            <person name="van Veen J.A."/>
            <person name="Garbeva P."/>
        </authorList>
    </citation>
    <scope>NUCLEOTIDE SEQUENCE [LARGE SCALE GENOMIC DNA]</scope>
    <source>
        <strain evidence="1 2">Ter282</strain>
    </source>
</reference>
<keyword evidence="2" id="KW-1185">Reference proteome</keyword>
<evidence type="ECO:0000313" key="1">
    <source>
        <dbReference type="EMBL" id="AMP10857.1"/>
    </source>
</evidence>
<name>A0A127QLC3_9BURK</name>
<dbReference type="EMBL" id="CP013235">
    <property type="protein sequence ID" value="AMP10857.1"/>
    <property type="molecule type" value="Genomic_DNA"/>
</dbReference>
<dbReference type="PATRIC" id="fig|279058.18.peg.3102"/>
<proteinExistence type="predicted"/>
<accession>A0A127QLC3</accession>
<dbReference type="RefSeq" id="WP_128083090.1">
    <property type="nucleotide sequence ID" value="NZ_CP013233.1"/>
</dbReference>
<dbReference type="AlphaFoldDB" id="A0A127QLC3"/>